<protein>
    <submittedName>
        <fullName evidence="2">Uncharacterized protein</fullName>
    </submittedName>
</protein>
<evidence type="ECO:0000313" key="2">
    <source>
        <dbReference type="EMBL" id="MFD0851593.1"/>
    </source>
</evidence>
<gene>
    <name evidence="2" type="ORF">ACFQ07_05150</name>
</gene>
<feature type="region of interest" description="Disordered" evidence="1">
    <location>
        <begin position="123"/>
        <end position="172"/>
    </location>
</feature>
<name>A0ABW3CAT2_9ACTN</name>
<accession>A0ABW3CAT2</accession>
<feature type="compositionally biased region" description="Low complexity" evidence="1">
    <location>
        <begin position="155"/>
        <end position="172"/>
    </location>
</feature>
<comment type="caution">
    <text evidence="2">The sequence shown here is derived from an EMBL/GenBank/DDBJ whole genome shotgun (WGS) entry which is preliminary data.</text>
</comment>
<organism evidence="2 3">
    <name type="scientific">Actinomadura adrarensis</name>
    <dbReference type="NCBI Taxonomy" id="1819600"/>
    <lineage>
        <taxon>Bacteria</taxon>
        <taxon>Bacillati</taxon>
        <taxon>Actinomycetota</taxon>
        <taxon>Actinomycetes</taxon>
        <taxon>Streptosporangiales</taxon>
        <taxon>Thermomonosporaceae</taxon>
        <taxon>Actinomadura</taxon>
    </lineage>
</organism>
<keyword evidence="3" id="KW-1185">Reference proteome</keyword>
<dbReference type="EMBL" id="JBHTIR010000613">
    <property type="protein sequence ID" value="MFD0851593.1"/>
    <property type="molecule type" value="Genomic_DNA"/>
</dbReference>
<proteinExistence type="predicted"/>
<sequence>MTAHLCEVWPGPPSGVEPIDAVEEVVGAEEAGSLPYVEWTMAELIEFAESTADLTLGFLDHVARHKAGELFLGSDLEESGSGYAGGQISGVTGAMAKKTYQHYRRINPPVEFVQVDGRWSWPPSAATPPPAPHRGTCSWRGRASGARTGPPPSPDTAAASTTVRSSPRTPSR</sequence>
<evidence type="ECO:0000256" key="1">
    <source>
        <dbReference type="SAM" id="MobiDB-lite"/>
    </source>
</evidence>
<feature type="non-terminal residue" evidence="2">
    <location>
        <position position="172"/>
    </location>
</feature>
<evidence type="ECO:0000313" key="3">
    <source>
        <dbReference type="Proteomes" id="UP001597083"/>
    </source>
</evidence>
<dbReference type="Proteomes" id="UP001597083">
    <property type="component" value="Unassembled WGS sequence"/>
</dbReference>
<reference evidence="3" key="1">
    <citation type="journal article" date="2019" name="Int. J. Syst. Evol. Microbiol.">
        <title>The Global Catalogue of Microorganisms (GCM) 10K type strain sequencing project: providing services to taxonomists for standard genome sequencing and annotation.</title>
        <authorList>
            <consortium name="The Broad Institute Genomics Platform"/>
            <consortium name="The Broad Institute Genome Sequencing Center for Infectious Disease"/>
            <person name="Wu L."/>
            <person name="Ma J."/>
        </authorList>
    </citation>
    <scope>NUCLEOTIDE SEQUENCE [LARGE SCALE GENOMIC DNA]</scope>
    <source>
        <strain evidence="3">JCM 31696</strain>
    </source>
</reference>